<dbReference type="InterPro" id="IPR011009">
    <property type="entry name" value="Kinase-like_dom_sf"/>
</dbReference>
<feature type="domain" description="SARAH" evidence="14">
    <location>
        <begin position="435"/>
        <end position="482"/>
    </location>
</feature>
<evidence type="ECO:0000259" key="14">
    <source>
        <dbReference type="PROSITE" id="PS50951"/>
    </source>
</evidence>
<dbReference type="GeneID" id="105901859"/>
<evidence type="ECO:0000256" key="1">
    <source>
        <dbReference type="ARBA" id="ARBA00008874"/>
    </source>
</evidence>
<dbReference type="PROSITE" id="PS50011">
    <property type="entry name" value="PROTEIN_KINASE_DOM"/>
    <property type="match status" value="1"/>
</dbReference>
<keyword evidence="7 11" id="KW-0067">ATP-binding</keyword>
<evidence type="ECO:0000256" key="4">
    <source>
        <dbReference type="ARBA" id="ARBA00022679"/>
    </source>
</evidence>
<evidence type="ECO:0000259" key="13">
    <source>
        <dbReference type="PROSITE" id="PS50011"/>
    </source>
</evidence>
<dbReference type="InterPro" id="IPR050629">
    <property type="entry name" value="STE20/SPS1-PAK"/>
</dbReference>
<evidence type="ECO:0000256" key="10">
    <source>
        <dbReference type="ARBA" id="ARBA00059824"/>
    </source>
</evidence>
<dbReference type="GO" id="GO:1902531">
    <property type="term" value="P:regulation of intracellular signal transduction"/>
    <property type="evidence" value="ECO:0007669"/>
    <property type="project" value="UniProtKB-ARBA"/>
</dbReference>
<evidence type="ECO:0000313" key="16">
    <source>
        <dbReference type="RefSeq" id="XP_012684812.2"/>
    </source>
</evidence>
<dbReference type="Gene3D" id="1.10.287.4270">
    <property type="match status" value="2"/>
</dbReference>
<evidence type="ECO:0000256" key="3">
    <source>
        <dbReference type="ARBA" id="ARBA00022527"/>
    </source>
</evidence>
<keyword evidence="3" id="KW-0723">Serine/threonine-protein kinase</keyword>
<evidence type="ECO:0000256" key="5">
    <source>
        <dbReference type="ARBA" id="ARBA00022741"/>
    </source>
</evidence>
<dbReference type="PANTHER" id="PTHR48012">
    <property type="entry name" value="STERILE20-LIKE KINASE, ISOFORM B-RELATED"/>
    <property type="match status" value="1"/>
</dbReference>
<feature type="region of interest" description="Disordered" evidence="12">
    <location>
        <begin position="308"/>
        <end position="340"/>
    </location>
</feature>
<sequence length="488" mass="55229">MENTEKVQLRSHPRRQLKKLSEDSLTKQPEEVFDVLEKLGEGSYGSVFKAHFKETGEIVAIKQVPVESDLQEIIKEISIMQQCNSPYVVKYYGSYFKNSDLWIVMEYCGAGSVSDIIRLRNKTLTEDEIAAILHSTLKGLEYLHFMRKIHRDIKAGNILLNAEGHAKLADFGVAGQLTDTMAKRNTVIGTPFWMAPEVIQEIGYNCVADIWSLGITAIEMAEGKPPYADIHPMRAIFMIPSNPPPTFRNPDQWSEPFKEFVSQCLVKNPENRATATQLLQHPFIKSPKPGTILRALIADAVEVKLKKQEAQQREQDQDEEENSDEDEVDQGTMVRAGTSDLGTIRAAGSLGSSAGTMIDSGTMVSQMGTMVINSDDEDEDAGTMKRREETMQPAKPSFLEYFEKQEKEKESNNHGESQNVANNADKSKIPAEVDMEVMRSWSVEELRRRLASLDPQMEQEIEEIRQRYQTKRQPILDAIEAKKRRQKN</sequence>
<dbReference type="InterPro" id="IPR017441">
    <property type="entry name" value="Protein_kinase_ATP_BS"/>
</dbReference>
<keyword evidence="4" id="KW-0808">Transferase</keyword>
<feature type="region of interest" description="Disordered" evidence="12">
    <location>
        <begin position="405"/>
        <end position="431"/>
    </location>
</feature>
<evidence type="ECO:0000256" key="2">
    <source>
        <dbReference type="ARBA" id="ARBA00012513"/>
    </source>
</evidence>
<feature type="binding site" evidence="11">
    <location>
        <position position="62"/>
    </location>
    <ligand>
        <name>ATP</name>
        <dbReference type="ChEBI" id="CHEBI:30616"/>
    </ligand>
</feature>
<dbReference type="OrthoDB" id="8693905at2759"/>
<dbReference type="PANTHER" id="PTHR48012:SF2">
    <property type="entry name" value="STERILE20-LIKE KINASE, ISOFORM B"/>
    <property type="match status" value="1"/>
</dbReference>
<dbReference type="InterPro" id="IPR000719">
    <property type="entry name" value="Prot_kinase_dom"/>
</dbReference>
<evidence type="ECO:0000256" key="11">
    <source>
        <dbReference type="PROSITE-ProRule" id="PRU10141"/>
    </source>
</evidence>
<dbReference type="Gene3D" id="1.10.510.10">
    <property type="entry name" value="Transferase(Phosphotransferase) domain 1"/>
    <property type="match status" value="1"/>
</dbReference>
<dbReference type="InterPro" id="IPR011524">
    <property type="entry name" value="SARAH_dom"/>
</dbReference>
<dbReference type="FunFam" id="1.10.510.10:FF:000075">
    <property type="entry name" value="Serine/threonine-protein kinase 3"/>
    <property type="match status" value="1"/>
</dbReference>
<dbReference type="Proteomes" id="UP000515152">
    <property type="component" value="Chromosome 5"/>
</dbReference>
<dbReference type="GO" id="GO:0005524">
    <property type="term" value="F:ATP binding"/>
    <property type="evidence" value="ECO:0007669"/>
    <property type="project" value="UniProtKB-UniRule"/>
</dbReference>
<name>A0A6P3VYW5_CLUHA</name>
<evidence type="ECO:0000256" key="7">
    <source>
        <dbReference type="ARBA" id="ARBA00022840"/>
    </source>
</evidence>
<comment type="catalytic activity">
    <reaction evidence="8">
        <text>L-threonyl-[protein] + ATP = O-phospho-L-threonyl-[protein] + ADP + H(+)</text>
        <dbReference type="Rhea" id="RHEA:46608"/>
        <dbReference type="Rhea" id="RHEA-COMP:11060"/>
        <dbReference type="Rhea" id="RHEA-COMP:11605"/>
        <dbReference type="ChEBI" id="CHEBI:15378"/>
        <dbReference type="ChEBI" id="CHEBI:30013"/>
        <dbReference type="ChEBI" id="CHEBI:30616"/>
        <dbReference type="ChEBI" id="CHEBI:61977"/>
        <dbReference type="ChEBI" id="CHEBI:456216"/>
        <dbReference type="EC" id="2.7.11.1"/>
    </reaction>
    <physiologicalReaction direction="left-to-right" evidence="8">
        <dbReference type="Rhea" id="RHEA:46609"/>
    </physiologicalReaction>
</comment>
<feature type="compositionally biased region" description="Acidic residues" evidence="12">
    <location>
        <begin position="316"/>
        <end position="329"/>
    </location>
</feature>
<dbReference type="AlphaFoldDB" id="A0A6P3VYW5"/>
<comment type="catalytic activity">
    <reaction evidence="9">
        <text>L-seryl-[protein] + ATP = O-phospho-L-seryl-[protein] + ADP + H(+)</text>
        <dbReference type="Rhea" id="RHEA:17989"/>
        <dbReference type="Rhea" id="RHEA-COMP:9863"/>
        <dbReference type="Rhea" id="RHEA-COMP:11604"/>
        <dbReference type="ChEBI" id="CHEBI:15378"/>
        <dbReference type="ChEBI" id="CHEBI:29999"/>
        <dbReference type="ChEBI" id="CHEBI:30616"/>
        <dbReference type="ChEBI" id="CHEBI:83421"/>
        <dbReference type="ChEBI" id="CHEBI:456216"/>
        <dbReference type="EC" id="2.7.11.1"/>
    </reaction>
    <physiologicalReaction direction="left-to-right" evidence="9">
        <dbReference type="Rhea" id="RHEA:17990"/>
    </physiologicalReaction>
</comment>
<evidence type="ECO:0000256" key="12">
    <source>
        <dbReference type="SAM" id="MobiDB-lite"/>
    </source>
</evidence>
<organism evidence="15 16">
    <name type="scientific">Clupea harengus</name>
    <name type="common">Atlantic herring</name>
    <dbReference type="NCBI Taxonomy" id="7950"/>
    <lineage>
        <taxon>Eukaryota</taxon>
        <taxon>Metazoa</taxon>
        <taxon>Chordata</taxon>
        <taxon>Craniata</taxon>
        <taxon>Vertebrata</taxon>
        <taxon>Euteleostomi</taxon>
        <taxon>Actinopterygii</taxon>
        <taxon>Neopterygii</taxon>
        <taxon>Teleostei</taxon>
        <taxon>Clupei</taxon>
        <taxon>Clupeiformes</taxon>
        <taxon>Clupeoidei</taxon>
        <taxon>Clupeidae</taxon>
        <taxon>Clupea</taxon>
    </lineage>
</organism>
<dbReference type="Pfam" id="PF00069">
    <property type="entry name" value="Pkinase"/>
    <property type="match status" value="1"/>
</dbReference>
<feature type="compositionally biased region" description="Basic residues" evidence="12">
    <location>
        <begin position="9"/>
        <end position="18"/>
    </location>
</feature>
<comment type="similarity">
    <text evidence="1">Belongs to the protein kinase superfamily. STE Ser/Thr protein kinase family. STE20 subfamily.</text>
</comment>
<dbReference type="KEGG" id="char:105901859"/>
<evidence type="ECO:0000256" key="9">
    <source>
        <dbReference type="ARBA" id="ARBA00048977"/>
    </source>
</evidence>
<keyword evidence="15" id="KW-1185">Reference proteome</keyword>
<feature type="compositionally biased region" description="Polar residues" evidence="12">
    <location>
        <begin position="414"/>
        <end position="424"/>
    </location>
</feature>
<dbReference type="CDD" id="cd21887">
    <property type="entry name" value="SARAH_MST1"/>
    <property type="match status" value="1"/>
</dbReference>
<gene>
    <name evidence="16" type="primary">LOC105901859</name>
</gene>
<dbReference type="GO" id="GO:0005737">
    <property type="term" value="C:cytoplasm"/>
    <property type="evidence" value="ECO:0007669"/>
    <property type="project" value="TreeGrafter"/>
</dbReference>
<proteinExistence type="inferred from homology"/>
<dbReference type="RefSeq" id="XP_012684812.2">
    <property type="nucleotide sequence ID" value="XM_012829358.3"/>
</dbReference>
<dbReference type="FunFam" id="1.10.287.4270:FF:000004">
    <property type="entry name" value="Serine/threonine-protein kinase 3/4"/>
    <property type="match status" value="1"/>
</dbReference>
<feature type="domain" description="Protein kinase" evidence="13">
    <location>
        <begin position="33"/>
        <end position="284"/>
    </location>
</feature>
<protein>
    <recommendedName>
        <fullName evidence="2">non-specific serine/threonine protein kinase</fullName>
        <ecNumber evidence="2">2.7.11.1</ecNumber>
    </recommendedName>
</protein>
<keyword evidence="5 11" id="KW-0547">Nucleotide-binding</keyword>
<dbReference type="CDD" id="cd06612">
    <property type="entry name" value="STKc_MST1_2"/>
    <property type="match status" value="1"/>
</dbReference>
<keyword evidence="6" id="KW-0418">Kinase</keyword>
<reference evidence="16" key="1">
    <citation type="submission" date="2025-08" db="UniProtKB">
        <authorList>
            <consortium name="RefSeq"/>
        </authorList>
    </citation>
    <scope>IDENTIFICATION</scope>
</reference>
<dbReference type="InterPro" id="IPR024205">
    <property type="entry name" value="Mst1_2_SARAH_domain"/>
</dbReference>
<dbReference type="FunFam" id="3.30.200.20:FF:000040">
    <property type="entry name" value="Dual specificity mitogen-activated protein kinase kinase"/>
    <property type="match status" value="1"/>
</dbReference>
<feature type="region of interest" description="Disordered" evidence="12">
    <location>
        <begin position="1"/>
        <end position="23"/>
    </location>
</feature>
<comment type="function">
    <text evidence="10">Stress-activated, pro-apoptotic kinase which, following caspase-cleavage, enters the nucleus and induces chromatin condensation followed by internucleosomal DNA fragmentation. Key component of the Hippo signaling pathway which plays a pivotal role in organ size control and tumor suppression by restricting proliferation and promoting apoptosis. The core of this pathway is composed of a kinase cascade wherein stk3/mst2 and stk4/mst1, in complex with its regulatory protein sav1, phosphorylates and activates lats1/2 in complex with its regulatory protein mob1, which in turn phosphorylates and inactivates yap1 oncoprotein and wwtr1/taz. Phosphorylation of yap1 by lats2 inhibits its translocation into the nucleus to regulate cellular genes important for cell proliferation, cell death, and cell migration. Phosphorylates 'Ser-14' of histone H2B (H2BS14ph) during apoptosis.</text>
</comment>
<dbReference type="PROSITE" id="PS00107">
    <property type="entry name" value="PROTEIN_KINASE_ATP"/>
    <property type="match status" value="1"/>
</dbReference>
<dbReference type="EC" id="2.7.11.1" evidence="2"/>
<dbReference type="PROSITE" id="PS50951">
    <property type="entry name" value="SARAH"/>
    <property type="match status" value="1"/>
</dbReference>
<dbReference type="SUPFAM" id="SSF56112">
    <property type="entry name" value="Protein kinase-like (PK-like)"/>
    <property type="match status" value="1"/>
</dbReference>
<evidence type="ECO:0000313" key="15">
    <source>
        <dbReference type="Proteomes" id="UP000515152"/>
    </source>
</evidence>
<dbReference type="GO" id="GO:0004674">
    <property type="term" value="F:protein serine/threonine kinase activity"/>
    <property type="evidence" value="ECO:0007669"/>
    <property type="project" value="UniProtKB-KW"/>
</dbReference>
<dbReference type="GO" id="GO:0007165">
    <property type="term" value="P:signal transduction"/>
    <property type="evidence" value="ECO:0007669"/>
    <property type="project" value="InterPro"/>
</dbReference>
<dbReference type="SMART" id="SM00220">
    <property type="entry name" value="S_TKc"/>
    <property type="match status" value="1"/>
</dbReference>
<accession>A0A6P3VYW5</accession>
<evidence type="ECO:0000256" key="8">
    <source>
        <dbReference type="ARBA" id="ARBA00048659"/>
    </source>
</evidence>
<dbReference type="Pfam" id="PF11629">
    <property type="entry name" value="Mst1_SARAH"/>
    <property type="match status" value="1"/>
</dbReference>
<evidence type="ECO:0000256" key="6">
    <source>
        <dbReference type="ARBA" id="ARBA00022777"/>
    </source>
</evidence>